<feature type="transmembrane region" description="Helical" evidence="1">
    <location>
        <begin position="149"/>
        <end position="173"/>
    </location>
</feature>
<dbReference type="Proteomes" id="UP000267993">
    <property type="component" value="Chromosome"/>
</dbReference>
<dbReference type="EMBL" id="CP033237">
    <property type="protein sequence ID" value="AZF74358.1"/>
    <property type="molecule type" value="Genomic_DNA"/>
</dbReference>
<protein>
    <submittedName>
        <fullName evidence="2">Polysaccharide biosynthesis protein</fullName>
    </submittedName>
</protein>
<feature type="transmembrane region" description="Helical" evidence="1">
    <location>
        <begin position="83"/>
        <end position="106"/>
    </location>
</feature>
<gene>
    <name evidence="4" type="ORF">SULA_2528</name>
    <name evidence="2" type="ORF">SULB_2531</name>
    <name evidence="3" type="ORF">SULC_2526</name>
    <name evidence="5" type="ORF">SULG_12830</name>
    <name evidence="6" type="ORF">SULH_12830</name>
    <name evidence="7" type="ORF">SULI_12830</name>
    <name evidence="8" type="ORF">SULM_12820</name>
    <name evidence="9" type="ORF">SULN_12810</name>
    <name evidence="10" type="ORF">SULO_12830</name>
    <name evidence="11" type="ORF">SULZ_12860</name>
</gene>
<keyword evidence="1" id="KW-0812">Transmembrane</keyword>
<feature type="transmembrane region" description="Helical" evidence="1">
    <location>
        <begin position="7"/>
        <end position="28"/>
    </location>
</feature>
<dbReference type="KEGG" id="ssof:SULC_2526"/>
<evidence type="ECO:0000313" key="2">
    <source>
        <dbReference type="EMBL" id="AKA74654.1"/>
    </source>
</evidence>
<dbReference type="EMBL" id="CP033240">
    <property type="protein sequence ID" value="AZF82191.1"/>
    <property type="molecule type" value="Genomic_DNA"/>
</dbReference>
<dbReference type="EMBL" id="CP033238">
    <property type="protein sequence ID" value="AZF76981.1"/>
    <property type="molecule type" value="Genomic_DNA"/>
</dbReference>
<dbReference type="Proteomes" id="UP000269431">
    <property type="component" value="Chromosome"/>
</dbReference>
<name>A0A0E3JUS1_SACSO</name>
<evidence type="ECO:0000313" key="12">
    <source>
        <dbReference type="Proteomes" id="UP000033057"/>
    </source>
</evidence>
<reference evidence="2" key="3">
    <citation type="submission" date="2018-10" db="EMBL/GenBank/DDBJ databases">
        <authorList>
            <person name="McCarthy S."/>
            <person name="Gradnigo J."/>
            <person name="Johnson T."/>
            <person name="Payne S."/>
            <person name="Lipzen A."/>
            <person name="Schackwitz W."/>
            <person name="Martin J."/>
            <person name="Moriyama E."/>
            <person name="Blum P."/>
        </authorList>
    </citation>
    <scope>NUCLEOTIDE SEQUENCE</scope>
    <source>
        <strain evidence="2">SARC-B</strain>
        <strain evidence="3">SARC-C</strain>
        <strain evidence="4">SULA</strain>
    </source>
</reference>
<dbReference type="PANTHER" id="PTHR43424">
    <property type="entry name" value="LOCUS PUTATIVE PROTEIN 1-RELATED"/>
    <property type="match status" value="1"/>
</dbReference>
<evidence type="ECO:0000313" key="3">
    <source>
        <dbReference type="EMBL" id="AKA77348.1"/>
    </source>
</evidence>
<feature type="transmembrane region" description="Helical" evidence="1">
    <location>
        <begin position="301"/>
        <end position="324"/>
    </location>
</feature>
<evidence type="ECO:0000313" key="11">
    <source>
        <dbReference type="EMBL" id="AZF84783.1"/>
    </source>
</evidence>
<evidence type="ECO:0000313" key="14">
    <source>
        <dbReference type="Proteomes" id="UP000033106"/>
    </source>
</evidence>
<evidence type="ECO:0000313" key="6">
    <source>
        <dbReference type="EMBL" id="AZF71738.1"/>
    </source>
</evidence>
<reference evidence="12 13" key="1">
    <citation type="journal article" date="2015" name="Genome Announc.">
        <title>Complete Genome Sequence of Sulfolobus solfataricus Strain 98/2 and Evolved Derivatives.</title>
        <authorList>
            <person name="McCarthy S."/>
            <person name="Gradnigo J."/>
            <person name="Johnson T."/>
            <person name="Payne S."/>
            <person name="Lipzen A."/>
            <person name="Martin J."/>
            <person name="Schackwitz W."/>
            <person name="Moriyama E."/>
            <person name="Blum P."/>
        </authorList>
    </citation>
    <scope>NUCLEOTIDE SEQUENCE [LARGE SCALE GENOMIC DNA]</scope>
    <source>
        <strain evidence="12">98/2 SULC</strain>
        <strain evidence="2">SARC-B</strain>
        <strain evidence="3">SARC-C</strain>
        <strain evidence="4 14">SULA</strain>
        <strain evidence="13">SULB</strain>
    </source>
</reference>
<dbReference type="EMBL" id="CP011057">
    <property type="protein sequence ID" value="AKA80039.1"/>
    <property type="molecule type" value="Genomic_DNA"/>
</dbReference>
<dbReference type="Proteomes" id="UP000273443">
    <property type="component" value="Chromosome"/>
</dbReference>
<dbReference type="AlphaFoldDB" id="A0A0E3JUS1"/>
<dbReference type="Proteomes" id="UP000273194">
    <property type="component" value="Chromosome"/>
</dbReference>
<evidence type="ECO:0000313" key="10">
    <source>
        <dbReference type="EMBL" id="AZF82191.1"/>
    </source>
</evidence>
<evidence type="ECO:0000313" key="18">
    <source>
        <dbReference type="Proteomes" id="UP000273443"/>
    </source>
</evidence>
<dbReference type="EMBL" id="CP033239">
    <property type="protein sequence ID" value="AZF79586.1"/>
    <property type="molecule type" value="Genomic_DNA"/>
</dbReference>
<dbReference type="KEGG" id="ssol:SULB_2531"/>
<evidence type="ECO:0000256" key="1">
    <source>
        <dbReference type="SAM" id="Phobius"/>
    </source>
</evidence>
<dbReference type="InterPro" id="IPR052556">
    <property type="entry name" value="PolySynth_Transporter"/>
</dbReference>
<dbReference type="EMBL" id="CP033236">
    <property type="protein sequence ID" value="AZF71738.1"/>
    <property type="molecule type" value="Genomic_DNA"/>
</dbReference>
<organism evidence="2 13">
    <name type="scientific">Saccharolobus solfataricus</name>
    <name type="common">Sulfolobus solfataricus</name>
    <dbReference type="NCBI Taxonomy" id="2287"/>
    <lineage>
        <taxon>Archaea</taxon>
        <taxon>Thermoproteota</taxon>
        <taxon>Thermoprotei</taxon>
        <taxon>Sulfolobales</taxon>
        <taxon>Sulfolobaceae</taxon>
        <taxon>Saccharolobus</taxon>
    </lineage>
</organism>
<dbReference type="EMBL" id="CP011055">
    <property type="protein sequence ID" value="AKA74654.1"/>
    <property type="molecule type" value="Genomic_DNA"/>
</dbReference>
<feature type="transmembrane region" description="Helical" evidence="1">
    <location>
        <begin position="398"/>
        <end position="425"/>
    </location>
</feature>
<reference evidence="15 16" key="2">
    <citation type="journal article" date="2018" name="Proc. Natl. Acad. Sci. U.S.A.">
        <title>Nonmutational mechanism of inheritance in the Archaeon Sulfolobus solfataricus.</title>
        <authorList>
            <person name="Payne S."/>
            <person name="McCarthy S."/>
            <person name="Johnson T."/>
            <person name="North E."/>
            <person name="Blum P."/>
        </authorList>
    </citation>
    <scope>NUCLEOTIDE SEQUENCE [LARGE SCALE GENOMIC DNA]</scope>
    <source>
        <strain evidence="6 15">SARC-H</strain>
        <strain evidence="7 19">SARC-I</strain>
        <strain evidence="9 20">SARC-N</strain>
        <strain evidence="10 21">SARC-O</strain>
        <strain evidence="11 16">SUL120</strain>
        <strain evidence="5 17">SULG</strain>
        <strain evidence="8 18">SULM</strain>
    </source>
</reference>
<evidence type="ECO:0000313" key="9">
    <source>
        <dbReference type="EMBL" id="AZF79586.1"/>
    </source>
</evidence>
<evidence type="ECO:0000313" key="15">
    <source>
        <dbReference type="Proteomes" id="UP000267993"/>
    </source>
</evidence>
<feature type="transmembrane region" description="Helical" evidence="1">
    <location>
        <begin position="336"/>
        <end position="357"/>
    </location>
</feature>
<keyword evidence="1" id="KW-0472">Membrane</keyword>
<evidence type="ECO:0000313" key="16">
    <source>
        <dbReference type="Proteomes" id="UP000269431"/>
    </source>
</evidence>
<dbReference type="PANTHER" id="PTHR43424:SF1">
    <property type="entry name" value="LOCUS PUTATIVE PROTEIN 1-RELATED"/>
    <property type="match status" value="1"/>
</dbReference>
<dbReference type="Proteomes" id="UP000033106">
    <property type="component" value="Chromosome"/>
</dbReference>
<evidence type="ECO:0000313" key="20">
    <source>
        <dbReference type="Proteomes" id="UP000278715"/>
    </source>
</evidence>
<evidence type="ECO:0000313" key="8">
    <source>
        <dbReference type="EMBL" id="AZF76981.1"/>
    </source>
</evidence>
<evidence type="ECO:0000313" key="21">
    <source>
        <dbReference type="Proteomes" id="UP000282269"/>
    </source>
</evidence>
<evidence type="ECO:0000313" key="4">
    <source>
        <dbReference type="EMBL" id="AKA80039.1"/>
    </source>
</evidence>
<proteinExistence type="predicted"/>
<dbReference type="EMBL" id="CP011056">
    <property type="protein sequence ID" value="AKA77348.1"/>
    <property type="molecule type" value="Genomic_DNA"/>
</dbReference>
<feature type="transmembrane region" description="Helical" evidence="1">
    <location>
        <begin position="363"/>
        <end position="386"/>
    </location>
</feature>
<dbReference type="Proteomes" id="UP000275843">
    <property type="component" value="Chromosome"/>
</dbReference>
<dbReference type="KEGG" id="ssoa:SULA_2528"/>
<evidence type="ECO:0000313" key="19">
    <source>
        <dbReference type="Proteomes" id="UP000275843"/>
    </source>
</evidence>
<dbReference type="PATRIC" id="fig|2287.6.peg.2688"/>
<dbReference type="Pfam" id="PF13440">
    <property type="entry name" value="Polysacc_synt_3"/>
    <property type="match status" value="1"/>
</dbReference>
<evidence type="ECO:0000313" key="5">
    <source>
        <dbReference type="EMBL" id="AZF69118.1"/>
    </source>
</evidence>
<feature type="transmembrane region" description="Helical" evidence="1">
    <location>
        <begin position="273"/>
        <end position="295"/>
    </location>
</feature>
<accession>A0A0E3JUS1</accession>
<dbReference type="Proteomes" id="UP000033085">
    <property type="component" value="Chromosome"/>
</dbReference>
<evidence type="ECO:0000313" key="17">
    <source>
        <dbReference type="Proteomes" id="UP000273194"/>
    </source>
</evidence>
<evidence type="ECO:0000313" key="13">
    <source>
        <dbReference type="Proteomes" id="UP000033085"/>
    </source>
</evidence>
<dbReference type="Proteomes" id="UP000282269">
    <property type="component" value="Chromosome"/>
</dbReference>
<dbReference type="Proteomes" id="UP000278715">
    <property type="component" value="Chromosome"/>
</dbReference>
<feature type="transmembrane region" description="Helical" evidence="1">
    <location>
        <begin position="193"/>
        <end position="209"/>
    </location>
</feature>
<dbReference type="RefSeq" id="WP_009990168.1">
    <property type="nucleotide sequence ID" value="NZ_CP011055.2"/>
</dbReference>
<keyword evidence="1" id="KW-1133">Transmembrane helix</keyword>
<dbReference type="GeneID" id="44130488"/>
<dbReference type="EMBL" id="CP033241">
    <property type="protein sequence ID" value="AZF84783.1"/>
    <property type="molecule type" value="Genomic_DNA"/>
</dbReference>
<feature type="transmembrane region" description="Helical" evidence="1">
    <location>
        <begin position="229"/>
        <end position="252"/>
    </location>
</feature>
<sequence length="459" mass="51414">MNPLSGGLKYLSTTIFNSAIALIFFLVAGHFATPSFVGKVAIIQLMETITGSFFSLLPYSLVTREVSHHYASSQDYSKIIYTTLSYALLVFPFLLFLFFFPSYLWLSIPYFILYLLTNYQSNLLTGLGKFTEVNIGNALFTLSRWGLSIIAIFFHSIELLIIIWTIGALFKAIFYQHYIPFKFSLDKGVFKEIVKVGFPIYLTSVVYFISSQGDRVVTAFLLGSYYLGIYQLVSLVAVVPSMLISSFSSSLLPSSTYYYVKGRDISEMLSITLRITTLISIPMAILGYAISPLFISKLFPQYILGIPAMQLIILSLTATMPLQFISTFMIAAKKSYTPFIIISVISASEVVGISYYLIPRMGILGAAIAQAVNVIITSILYLVFSNAQGILKLERREVASLALIGISFLALINWEIAIIIVLLGFKIFRIIRDEEVRIVENFMPESLKKVTKILYLVAK</sequence>
<evidence type="ECO:0000313" key="7">
    <source>
        <dbReference type="EMBL" id="AZF74358.1"/>
    </source>
</evidence>
<dbReference type="EMBL" id="CP033235">
    <property type="protein sequence ID" value="AZF69118.1"/>
    <property type="molecule type" value="Genomic_DNA"/>
</dbReference>
<dbReference type="Proteomes" id="UP000033057">
    <property type="component" value="Chromosome"/>
</dbReference>
<feature type="transmembrane region" description="Helical" evidence="1">
    <location>
        <begin position="40"/>
        <end position="62"/>
    </location>
</feature>